<reference evidence="1 2" key="1">
    <citation type="submission" date="2020-03" db="EMBL/GenBank/DDBJ databases">
        <title>Propioniciclava sp. nov., isolated from Hydrophilus acuminatus.</title>
        <authorList>
            <person name="Hyun D.-W."/>
            <person name="Bae J.-W."/>
        </authorList>
    </citation>
    <scope>NUCLEOTIDE SEQUENCE [LARGE SCALE GENOMIC DNA]</scope>
    <source>
        <strain evidence="1 2">HDW11</strain>
    </source>
</reference>
<dbReference type="AlphaFoldDB" id="A0A6G7Y7D5"/>
<gene>
    <name evidence="1" type="ORF">G7070_11625</name>
</gene>
<dbReference type="KEGG" id="prv:G7070_11625"/>
<evidence type="ECO:0000313" key="2">
    <source>
        <dbReference type="Proteomes" id="UP000501058"/>
    </source>
</evidence>
<organism evidence="1 2">
    <name type="scientific">Propioniciclava coleopterorum</name>
    <dbReference type="NCBI Taxonomy" id="2714937"/>
    <lineage>
        <taxon>Bacteria</taxon>
        <taxon>Bacillati</taxon>
        <taxon>Actinomycetota</taxon>
        <taxon>Actinomycetes</taxon>
        <taxon>Propionibacteriales</taxon>
        <taxon>Propionibacteriaceae</taxon>
        <taxon>Propioniciclava</taxon>
    </lineage>
</organism>
<dbReference type="EMBL" id="CP049865">
    <property type="protein sequence ID" value="QIK72804.1"/>
    <property type="molecule type" value="Genomic_DNA"/>
</dbReference>
<keyword evidence="2" id="KW-1185">Reference proteome</keyword>
<proteinExistence type="predicted"/>
<protein>
    <submittedName>
        <fullName evidence="1">Uncharacterized protein</fullName>
    </submittedName>
</protein>
<accession>A0A6G7Y7D5</accession>
<dbReference type="Proteomes" id="UP000501058">
    <property type="component" value="Chromosome"/>
</dbReference>
<sequence>MALSRDVMIEILAEADPVGLIATGAPRDEYAREADAILELTGVPTLTEITGIFGVSFGDPGACQRETARWIVDEMVDRGADFSA</sequence>
<dbReference type="RefSeq" id="WP_166233879.1">
    <property type="nucleotide sequence ID" value="NZ_CP049865.1"/>
</dbReference>
<name>A0A6G7Y7D5_9ACTN</name>
<evidence type="ECO:0000313" key="1">
    <source>
        <dbReference type="EMBL" id="QIK72804.1"/>
    </source>
</evidence>